<evidence type="ECO:0000256" key="4">
    <source>
        <dbReference type="HAMAP-Rule" id="MF_01401"/>
    </source>
</evidence>
<reference evidence="6" key="2">
    <citation type="journal article" date="2021" name="Microbiome">
        <title>Successional dynamics and alternative stable states in a saline activated sludge microbial community over 9 years.</title>
        <authorList>
            <person name="Wang Y."/>
            <person name="Ye J."/>
            <person name="Ju F."/>
            <person name="Liu L."/>
            <person name="Boyd J.A."/>
            <person name="Deng Y."/>
            <person name="Parks D.H."/>
            <person name="Jiang X."/>
            <person name="Yin X."/>
            <person name="Woodcroft B.J."/>
            <person name="Tyson G.W."/>
            <person name="Hugenholtz P."/>
            <person name="Polz M.F."/>
            <person name="Zhang T."/>
        </authorList>
    </citation>
    <scope>NUCLEOTIDE SEQUENCE</scope>
    <source>
        <strain evidence="6">HKST-UBA11</strain>
    </source>
</reference>
<dbReference type="Pfam" id="PF01625">
    <property type="entry name" value="PMSR"/>
    <property type="match status" value="1"/>
</dbReference>
<dbReference type="GO" id="GO:0008113">
    <property type="term" value="F:peptide-methionine (S)-S-oxide reductase activity"/>
    <property type="evidence" value="ECO:0007669"/>
    <property type="project" value="UniProtKB-UniRule"/>
</dbReference>
<comment type="catalytic activity">
    <reaction evidence="3 4">
        <text>[thioredoxin]-disulfide + L-methionine + H2O = L-methionine (S)-S-oxide + [thioredoxin]-dithiol</text>
        <dbReference type="Rhea" id="RHEA:19993"/>
        <dbReference type="Rhea" id="RHEA-COMP:10698"/>
        <dbReference type="Rhea" id="RHEA-COMP:10700"/>
        <dbReference type="ChEBI" id="CHEBI:15377"/>
        <dbReference type="ChEBI" id="CHEBI:29950"/>
        <dbReference type="ChEBI" id="CHEBI:50058"/>
        <dbReference type="ChEBI" id="CHEBI:57844"/>
        <dbReference type="ChEBI" id="CHEBI:58772"/>
        <dbReference type="EC" id="1.8.4.11"/>
    </reaction>
</comment>
<dbReference type="Proteomes" id="UP000754563">
    <property type="component" value="Unassembled WGS sequence"/>
</dbReference>
<feature type="domain" description="Peptide methionine sulphoxide reductase MsrA" evidence="5">
    <location>
        <begin position="8"/>
        <end position="160"/>
    </location>
</feature>
<comment type="similarity">
    <text evidence="4">Belongs to the MsrA Met sulfoxide reductase family.</text>
</comment>
<feature type="active site" evidence="4">
    <location>
        <position position="14"/>
    </location>
</feature>
<dbReference type="PANTHER" id="PTHR43774:SF1">
    <property type="entry name" value="PEPTIDE METHIONINE SULFOXIDE REDUCTASE MSRA 2"/>
    <property type="match status" value="1"/>
</dbReference>
<dbReference type="NCBIfam" id="TIGR00401">
    <property type="entry name" value="msrA"/>
    <property type="match status" value="1"/>
</dbReference>
<keyword evidence="1 4" id="KW-0560">Oxidoreductase</keyword>
<evidence type="ECO:0000256" key="2">
    <source>
        <dbReference type="ARBA" id="ARBA00047806"/>
    </source>
</evidence>
<dbReference type="AlphaFoldDB" id="A0A955L7H4"/>
<dbReference type="PANTHER" id="PTHR43774">
    <property type="entry name" value="PEPTIDE METHIONINE SULFOXIDE REDUCTASE"/>
    <property type="match status" value="1"/>
</dbReference>
<evidence type="ECO:0000259" key="5">
    <source>
        <dbReference type="Pfam" id="PF01625"/>
    </source>
</evidence>
<dbReference type="HAMAP" id="MF_01401">
    <property type="entry name" value="MsrA"/>
    <property type="match status" value="1"/>
</dbReference>
<accession>A0A955L7H4</accession>
<proteinExistence type="inferred from homology"/>
<gene>
    <name evidence="4 6" type="primary">msrA</name>
    <name evidence="6" type="ORF">KC717_01915</name>
</gene>
<sequence>MTIMTERATFGGGCFWCIEAAFKHIKGVISVTSGYAGGTTENPTYKEVCNGATGHAEVIQVEFNPKDITFKELVNIFFHLHNPTELNRQGPDVGTQYRSIILFHDDGQKTAATEVKDEIEASGDFDDPIVTEIVSLNTFYPAEEYHQDYFEKNPNNAYCQININPKLAKLRKKYSNYTIEQ</sequence>
<evidence type="ECO:0000256" key="1">
    <source>
        <dbReference type="ARBA" id="ARBA00023002"/>
    </source>
</evidence>
<comment type="catalytic activity">
    <reaction evidence="2 4">
        <text>L-methionyl-[protein] + [thioredoxin]-disulfide + H2O = L-methionyl-(S)-S-oxide-[protein] + [thioredoxin]-dithiol</text>
        <dbReference type="Rhea" id="RHEA:14217"/>
        <dbReference type="Rhea" id="RHEA-COMP:10698"/>
        <dbReference type="Rhea" id="RHEA-COMP:10700"/>
        <dbReference type="Rhea" id="RHEA-COMP:12313"/>
        <dbReference type="Rhea" id="RHEA-COMP:12315"/>
        <dbReference type="ChEBI" id="CHEBI:15377"/>
        <dbReference type="ChEBI" id="CHEBI:16044"/>
        <dbReference type="ChEBI" id="CHEBI:29950"/>
        <dbReference type="ChEBI" id="CHEBI:44120"/>
        <dbReference type="ChEBI" id="CHEBI:50058"/>
        <dbReference type="EC" id="1.8.4.11"/>
    </reaction>
</comment>
<evidence type="ECO:0000313" key="6">
    <source>
        <dbReference type="EMBL" id="MCA9385384.1"/>
    </source>
</evidence>
<dbReference type="InterPro" id="IPR002569">
    <property type="entry name" value="Met_Sox_Rdtase_MsrA_dom"/>
</dbReference>
<dbReference type="SUPFAM" id="SSF55068">
    <property type="entry name" value="Peptide methionine sulfoxide reductase"/>
    <property type="match status" value="1"/>
</dbReference>
<evidence type="ECO:0000313" key="7">
    <source>
        <dbReference type="Proteomes" id="UP000754563"/>
    </source>
</evidence>
<dbReference type="Gene3D" id="3.30.1060.10">
    <property type="entry name" value="Peptide methionine sulphoxide reductase MsrA"/>
    <property type="match status" value="1"/>
</dbReference>
<comment type="function">
    <text evidence="4">Has an important function as a repair enzyme for proteins that have been inactivated by oxidation. Catalyzes the reversible oxidation-reduction of methionine sulfoxide in proteins to methionine.</text>
</comment>
<protein>
    <recommendedName>
        <fullName evidence="4">Peptide methionine sulfoxide reductase MsrA</fullName>
        <shortName evidence="4">Protein-methionine-S-oxide reductase</shortName>
        <ecNumber evidence="4">1.8.4.11</ecNumber>
    </recommendedName>
    <alternativeName>
        <fullName evidence="4">Peptide-methionine (S)-S-oxide reductase</fullName>
        <shortName evidence="4">Peptide Met(O) reductase</shortName>
    </alternativeName>
</protein>
<comment type="caution">
    <text evidence="6">The sequence shown here is derived from an EMBL/GenBank/DDBJ whole genome shotgun (WGS) entry which is preliminary data.</text>
</comment>
<dbReference type="InterPro" id="IPR036509">
    <property type="entry name" value="Met_Sox_Rdtase_MsrA_sf"/>
</dbReference>
<dbReference type="EMBL" id="JAGQLH010000017">
    <property type="protein sequence ID" value="MCA9385384.1"/>
    <property type="molecule type" value="Genomic_DNA"/>
</dbReference>
<evidence type="ECO:0000256" key="3">
    <source>
        <dbReference type="ARBA" id="ARBA00048782"/>
    </source>
</evidence>
<name>A0A955L7H4_9BACT</name>
<dbReference type="EC" id="1.8.4.11" evidence="4"/>
<organism evidence="6 7">
    <name type="scientific">Candidatus Dojkabacteria bacterium</name>
    <dbReference type="NCBI Taxonomy" id="2099670"/>
    <lineage>
        <taxon>Bacteria</taxon>
        <taxon>Candidatus Dojkabacteria</taxon>
    </lineage>
</organism>
<reference evidence="6" key="1">
    <citation type="submission" date="2020-04" db="EMBL/GenBank/DDBJ databases">
        <authorList>
            <person name="Zhang T."/>
        </authorList>
    </citation>
    <scope>NUCLEOTIDE SEQUENCE</scope>
    <source>
        <strain evidence="6">HKST-UBA11</strain>
    </source>
</reference>